<keyword evidence="5" id="KW-1133">Transmembrane helix</keyword>
<evidence type="ECO:0000256" key="4">
    <source>
        <dbReference type="ARBA" id="ARBA00023004"/>
    </source>
</evidence>
<keyword evidence="7" id="KW-1185">Reference proteome</keyword>
<sequence>MAESLFYEIATGKSSAIIVSMVTCLSIWWIVTRWRERRNVILPPGPPSWPVVGTLPSMFQIAGFPDDNCFYNTLAQKYGSIYKLHIGSQLIFVVSNSDLIRAACTDSNIQDRPINAAYRKVFGRTADASSSVF</sequence>
<dbReference type="GO" id="GO:0016705">
    <property type="term" value="F:oxidoreductase activity, acting on paired donors, with incorporation or reduction of molecular oxygen"/>
    <property type="evidence" value="ECO:0007669"/>
    <property type="project" value="InterPro"/>
</dbReference>
<evidence type="ECO:0000313" key="6">
    <source>
        <dbReference type="EMBL" id="KAJ8017632.1"/>
    </source>
</evidence>
<organism evidence="6 7">
    <name type="scientific">Holothuria leucospilota</name>
    <name type="common">Black long sea cucumber</name>
    <name type="synonym">Mertensiothuria leucospilota</name>
    <dbReference type="NCBI Taxonomy" id="206669"/>
    <lineage>
        <taxon>Eukaryota</taxon>
        <taxon>Metazoa</taxon>
        <taxon>Echinodermata</taxon>
        <taxon>Eleutherozoa</taxon>
        <taxon>Echinozoa</taxon>
        <taxon>Holothuroidea</taxon>
        <taxon>Aspidochirotacea</taxon>
        <taxon>Aspidochirotida</taxon>
        <taxon>Holothuriidae</taxon>
        <taxon>Holothuria</taxon>
    </lineage>
</organism>
<evidence type="ECO:0000313" key="7">
    <source>
        <dbReference type="Proteomes" id="UP001152320"/>
    </source>
</evidence>
<evidence type="ECO:0000256" key="3">
    <source>
        <dbReference type="ARBA" id="ARBA00023002"/>
    </source>
</evidence>
<dbReference type="GO" id="GO:0020037">
    <property type="term" value="F:heme binding"/>
    <property type="evidence" value="ECO:0007669"/>
    <property type="project" value="InterPro"/>
</dbReference>
<dbReference type="EMBL" id="JAIZAY010001286">
    <property type="protein sequence ID" value="KAJ8017632.1"/>
    <property type="molecule type" value="Genomic_DNA"/>
</dbReference>
<evidence type="ECO:0000256" key="1">
    <source>
        <dbReference type="ARBA" id="ARBA00010617"/>
    </source>
</evidence>
<dbReference type="GO" id="GO:0004497">
    <property type="term" value="F:monooxygenase activity"/>
    <property type="evidence" value="ECO:0007669"/>
    <property type="project" value="InterPro"/>
</dbReference>
<reference evidence="6" key="1">
    <citation type="submission" date="2021-10" db="EMBL/GenBank/DDBJ databases">
        <title>Tropical sea cucumber genome reveals ecological adaptation and Cuvierian tubules defense mechanism.</title>
        <authorList>
            <person name="Chen T."/>
        </authorList>
    </citation>
    <scope>NUCLEOTIDE SEQUENCE</scope>
    <source>
        <strain evidence="6">Nanhai2018</strain>
        <tissue evidence="6">Muscle</tissue>
    </source>
</reference>
<protein>
    <submittedName>
        <fullName evidence="6">Cytochrome P450 77A1</fullName>
    </submittedName>
</protein>
<dbReference type="InterPro" id="IPR036396">
    <property type="entry name" value="Cyt_P450_sf"/>
</dbReference>
<name>A0A9Q0Y8K5_HOLLE</name>
<dbReference type="AlphaFoldDB" id="A0A9Q0Y8K5"/>
<keyword evidence="3" id="KW-0560">Oxidoreductase</keyword>
<evidence type="ECO:0000256" key="5">
    <source>
        <dbReference type="SAM" id="Phobius"/>
    </source>
</evidence>
<dbReference type="OrthoDB" id="6486579at2759"/>
<feature type="transmembrane region" description="Helical" evidence="5">
    <location>
        <begin position="12"/>
        <end position="31"/>
    </location>
</feature>
<accession>A0A9Q0Y8K5</accession>
<dbReference type="InterPro" id="IPR001128">
    <property type="entry name" value="Cyt_P450"/>
</dbReference>
<comment type="similarity">
    <text evidence="1">Belongs to the cytochrome P450 family.</text>
</comment>
<dbReference type="Pfam" id="PF00067">
    <property type="entry name" value="p450"/>
    <property type="match status" value="1"/>
</dbReference>
<keyword evidence="5" id="KW-0812">Transmembrane</keyword>
<comment type="caution">
    <text evidence="6">The sequence shown here is derived from an EMBL/GenBank/DDBJ whole genome shotgun (WGS) entry which is preliminary data.</text>
</comment>
<keyword evidence="2" id="KW-0479">Metal-binding</keyword>
<dbReference type="Proteomes" id="UP001152320">
    <property type="component" value="Unassembled WGS sequence"/>
</dbReference>
<keyword evidence="5" id="KW-0472">Membrane</keyword>
<evidence type="ECO:0000256" key="2">
    <source>
        <dbReference type="ARBA" id="ARBA00022723"/>
    </source>
</evidence>
<gene>
    <name evidence="6" type="ORF">HOLleu_44820</name>
</gene>
<dbReference type="SUPFAM" id="SSF48264">
    <property type="entry name" value="Cytochrome P450"/>
    <property type="match status" value="1"/>
</dbReference>
<proteinExistence type="inferred from homology"/>
<dbReference type="GO" id="GO:0005506">
    <property type="term" value="F:iron ion binding"/>
    <property type="evidence" value="ECO:0007669"/>
    <property type="project" value="InterPro"/>
</dbReference>
<dbReference type="PANTHER" id="PTHR47944">
    <property type="entry name" value="CYTOCHROME P450 98A9"/>
    <property type="match status" value="1"/>
</dbReference>
<keyword evidence="4" id="KW-0408">Iron</keyword>
<dbReference type="Gene3D" id="1.10.630.10">
    <property type="entry name" value="Cytochrome P450"/>
    <property type="match status" value="1"/>
</dbReference>